<protein>
    <submittedName>
        <fullName evidence="1">Uncharacterized protein</fullName>
    </submittedName>
</protein>
<organism evidence="1 2">
    <name type="scientific">Ephemerocybe angulata</name>
    <dbReference type="NCBI Taxonomy" id="980116"/>
    <lineage>
        <taxon>Eukaryota</taxon>
        <taxon>Fungi</taxon>
        <taxon>Dikarya</taxon>
        <taxon>Basidiomycota</taxon>
        <taxon>Agaricomycotina</taxon>
        <taxon>Agaricomycetes</taxon>
        <taxon>Agaricomycetidae</taxon>
        <taxon>Agaricales</taxon>
        <taxon>Agaricineae</taxon>
        <taxon>Psathyrellaceae</taxon>
        <taxon>Ephemerocybe</taxon>
    </lineage>
</organism>
<reference evidence="1 2" key="1">
    <citation type="submission" date="2020-07" db="EMBL/GenBank/DDBJ databases">
        <title>Comparative genomics of pyrophilous fungi reveals a link between fire events and developmental genes.</title>
        <authorList>
            <consortium name="DOE Joint Genome Institute"/>
            <person name="Steindorff A.S."/>
            <person name="Carver A."/>
            <person name="Calhoun S."/>
            <person name="Stillman K."/>
            <person name="Liu H."/>
            <person name="Lipzen A."/>
            <person name="Pangilinan J."/>
            <person name="Labutti K."/>
            <person name="Bruns T.D."/>
            <person name="Grigoriev I.V."/>
        </authorList>
    </citation>
    <scope>NUCLEOTIDE SEQUENCE [LARGE SCALE GENOMIC DNA]</scope>
    <source>
        <strain evidence="1 2">CBS 144469</strain>
    </source>
</reference>
<sequence>MLALRPPLAPSSLTEEEKRPAKLVDIALSQLQVQGVRLIEWMALLYRRMGEPIVVRDFAYVVPDDDISRASDILSSIGLPLTPHSNFWTDVEGDFHTKAIHHRLTRSTSLAEDQYLLLYPTSFVQLNPEELYTAPSVCLPSGREVLVPRPSAVYAWILRTMLKYPKWGSVRTTLDSDLQELHDYHLYRIEMGFASFKDSPELWKKLNMDERVADVQSVINEWKWDDEWREGEEWFGDALAAIAAGKGKIDCLPSSNAFPV</sequence>
<proteinExistence type="predicted"/>
<evidence type="ECO:0000313" key="1">
    <source>
        <dbReference type="EMBL" id="KAF6760460.1"/>
    </source>
</evidence>
<dbReference type="Proteomes" id="UP000521943">
    <property type="component" value="Unassembled WGS sequence"/>
</dbReference>
<accession>A0A8H6M9X5</accession>
<dbReference type="EMBL" id="JACGCI010000012">
    <property type="protein sequence ID" value="KAF6760460.1"/>
    <property type="molecule type" value="Genomic_DNA"/>
</dbReference>
<dbReference type="AlphaFoldDB" id="A0A8H6M9X5"/>
<name>A0A8H6M9X5_9AGAR</name>
<keyword evidence="2" id="KW-1185">Reference proteome</keyword>
<evidence type="ECO:0000313" key="2">
    <source>
        <dbReference type="Proteomes" id="UP000521943"/>
    </source>
</evidence>
<dbReference type="OrthoDB" id="4202165at2759"/>
<comment type="caution">
    <text evidence="1">The sequence shown here is derived from an EMBL/GenBank/DDBJ whole genome shotgun (WGS) entry which is preliminary data.</text>
</comment>
<gene>
    <name evidence="1" type="ORF">DFP72DRAFT_1031436</name>
</gene>